<evidence type="ECO:0000313" key="4">
    <source>
        <dbReference type="EMBL" id="RUQ87534.1"/>
    </source>
</evidence>
<dbReference type="CDD" id="cd19076">
    <property type="entry name" value="AKR_AKR13A_13D"/>
    <property type="match status" value="1"/>
</dbReference>
<dbReference type="Proteomes" id="UP000241203">
    <property type="component" value="Unassembled WGS sequence"/>
</dbReference>
<dbReference type="AlphaFoldDB" id="A0A2P8GV98"/>
<dbReference type="PRINTS" id="PR00069">
    <property type="entry name" value="ALDKETRDTASE"/>
</dbReference>
<dbReference type="GO" id="GO:0016491">
    <property type="term" value="F:oxidoreductase activity"/>
    <property type="evidence" value="ECO:0007669"/>
    <property type="project" value="UniProtKB-KW"/>
</dbReference>
<dbReference type="Proteomes" id="UP000268291">
    <property type="component" value="Unassembled WGS sequence"/>
</dbReference>
<feature type="domain" description="NADP-dependent oxidoreductase" evidence="2">
    <location>
        <begin position="14"/>
        <end position="303"/>
    </location>
</feature>
<comment type="caution">
    <text evidence="3">The sequence shown here is derived from an EMBL/GenBank/DDBJ whole genome shotgun (WGS) entry which is preliminary data.</text>
</comment>
<proteinExistence type="predicted"/>
<dbReference type="SUPFAM" id="SSF51430">
    <property type="entry name" value="NAD(P)-linked oxidoreductase"/>
    <property type="match status" value="1"/>
</dbReference>
<organism evidence="3 5">
    <name type="scientific">Labedella gwakjiensis</name>
    <dbReference type="NCBI Taxonomy" id="390269"/>
    <lineage>
        <taxon>Bacteria</taxon>
        <taxon>Bacillati</taxon>
        <taxon>Actinomycetota</taxon>
        <taxon>Actinomycetes</taxon>
        <taxon>Micrococcales</taxon>
        <taxon>Microbacteriaceae</taxon>
        <taxon>Labedella</taxon>
    </lineage>
</organism>
<dbReference type="GO" id="GO:0005737">
    <property type="term" value="C:cytoplasm"/>
    <property type="evidence" value="ECO:0007669"/>
    <property type="project" value="TreeGrafter"/>
</dbReference>
<dbReference type="InterPro" id="IPR036812">
    <property type="entry name" value="NAD(P)_OxRdtase_dom_sf"/>
</dbReference>
<reference evidence="4 6" key="2">
    <citation type="submission" date="2018-12" db="EMBL/GenBank/DDBJ databases">
        <authorList>
            <person name="hu s."/>
            <person name="Xu Y."/>
            <person name="Xu B."/>
            <person name="Li F."/>
        </authorList>
    </citation>
    <scope>NUCLEOTIDE SEQUENCE [LARGE SCALE GENOMIC DNA]</scope>
    <source>
        <strain evidence="4 6">KSW2-17</strain>
    </source>
</reference>
<evidence type="ECO:0000313" key="6">
    <source>
        <dbReference type="Proteomes" id="UP000268291"/>
    </source>
</evidence>
<name>A0A2P8GV98_9MICO</name>
<evidence type="ECO:0000256" key="1">
    <source>
        <dbReference type="ARBA" id="ARBA00023002"/>
    </source>
</evidence>
<dbReference type="InterPro" id="IPR023210">
    <property type="entry name" value="NADP_OxRdtase_dom"/>
</dbReference>
<dbReference type="InterPro" id="IPR050791">
    <property type="entry name" value="Aldo-Keto_reductase"/>
</dbReference>
<gene>
    <name evidence="3" type="ORF">CLV49_1505</name>
    <name evidence="4" type="ORF">ELQ93_11670</name>
</gene>
<accession>A0A2P8GV98</accession>
<dbReference type="RefSeq" id="WP_106562976.1">
    <property type="nucleotide sequence ID" value="NZ_PYAU01000001.1"/>
</dbReference>
<dbReference type="InterPro" id="IPR020471">
    <property type="entry name" value="AKR"/>
</dbReference>
<dbReference type="EMBL" id="PYAU01000001">
    <property type="protein sequence ID" value="PSL37897.1"/>
    <property type="molecule type" value="Genomic_DNA"/>
</dbReference>
<dbReference type="OrthoDB" id="9768793at2"/>
<reference evidence="3 5" key="1">
    <citation type="submission" date="2018-03" db="EMBL/GenBank/DDBJ databases">
        <title>Genomic Encyclopedia of Archaeal and Bacterial Type Strains, Phase II (KMG-II): from individual species to whole genera.</title>
        <authorList>
            <person name="Goeker M."/>
        </authorList>
    </citation>
    <scope>NUCLEOTIDE SEQUENCE [LARGE SCALE GENOMIC DNA]</scope>
    <source>
        <strain evidence="3 5">DSM 21548</strain>
    </source>
</reference>
<sequence length="326" mass="34761">MKQRTLGDGLTVSAIGLGAMGMNAFYGPSDEKESIATLRHALDIGVTFIDTAEAYGPFENEKLIGRALGDRRDEVTIATKASSETDDDGTVHGRNGTPEYIRRAADRSLRHLGVDVIDLYYLHRADPAVPIEESVGALRDLVLAGKVRHIGLSEVAAPTIRRAHAVHPLAAVQSEFSLFARDVLHNDEKATMDELGIGLVAFSPLGRGVLTEGVRSLDDLAPDDARRGLPRFQPDAFAANQRLVSRVEEIAAERGATVPQIALAWLMAEGAVPIPGTRRRSRLDENAAAAGIELSAEERARLVDAVPAGEVVGSRDGIGAGVGVDR</sequence>
<keyword evidence="6" id="KW-1185">Reference proteome</keyword>
<evidence type="ECO:0000313" key="3">
    <source>
        <dbReference type="EMBL" id="PSL37897.1"/>
    </source>
</evidence>
<evidence type="ECO:0000259" key="2">
    <source>
        <dbReference type="Pfam" id="PF00248"/>
    </source>
</evidence>
<dbReference type="PANTHER" id="PTHR43625">
    <property type="entry name" value="AFLATOXIN B1 ALDEHYDE REDUCTASE"/>
    <property type="match status" value="1"/>
</dbReference>
<evidence type="ECO:0000313" key="5">
    <source>
        <dbReference type="Proteomes" id="UP000241203"/>
    </source>
</evidence>
<protein>
    <submittedName>
        <fullName evidence="4">Aldo/keto reductase</fullName>
    </submittedName>
    <submittedName>
        <fullName evidence="3">Aryl-alcohol dehydrogenase-like predicted oxidoreductase</fullName>
    </submittedName>
</protein>
<keyword evidence="1" id="KW-0560">Oxidoreductase</keyword>
<dbReference type="Gene3D" id="3.20.20.100">
    <property type="entry name" value="NADP-dependent oxidoreductase domain"/>
    <property type="match status" value="1"/>
</dbReference>
<dbReference type="EMBL" id="RZGY01000001">
    <property type="protein sequence ID" value="RUQ87534.1"/>
    <property type="molecule type" value="Genomic_DNA"/>
</dbReference>
<dbReference type="PANTHER" id="PTHR43625:SF40">
    <property type="entry name" value="ALDO-KETO REDUCTASE YAKC [NADP(+)]"/>
    <property type="match status" value="1"/>
</dbReference>
<dbReference type="Pfam" id="PF00248">
    <property type="entry name" value="Aldo_ket_red"/>
    <property type="match status" value="1"/>
</dbReference>